<protein>
    <recommendedName>
        <fullName evidence="4">Transposase</fullName>
    </recommendedName>
</protein>
<sequence>MIVYNEKENLLKITIPLLGIEELRDYQNGVLGVLRQIEIDDCNPELMGHVMSVYKLLGHIMVDKEFFSQNGKLASDHKDSTIRGPKRKTKKS</sequence>
<evidence type="ECO:0000313" key="3">
    <source>
        <dbReference type="Proteomes" id="UP001172083"/>
    </source>
</evidence>
<reference evidence="2" key="1">
    <citation type="submission" date="2023-06" db="EMBL/GenBank/DDBJ databases">
        <title>Genomic of Agaribacillus aureum.</title>
        <authorList>
            <person name="Wang G."/>
        </authorList>
    </citation>
    <scope>NUCLEOTIDE SEQUENCE</scope>
    <source>
        <strain evidence="2">BMA12</strain>
    </source>
</reference>
<evidence type="ECO:0000256" key="1">
    <source>
        <dbReference type="SAM" id="MobiDB-lite"/>
    </source>
</evidence>
<evidence type="ECO:0000313" key="2">
    <source>
        <dbReference type="EMBL" id="MDN5215036.1"/>
    </source>
</evidence>
<comment type="caution">
    <text evidence="2">The sequence shown here is derived from an EMBL/GenBank/DDBJ whole genome shotgun (WGS) entry which is preliminary data.</text>
</comment>
<keyword evidence="3" id="KW-1185">Reference proteome</keyword>
<evidence type="ECO:0008006" key="4">
    <source>
        <dbReference type="Google" id="ProtNLM"/>
    </source>
</evidence>
<accession>A0ABT8LD95</accession>
<dbReference type="Proteomes" id="UP001172083">
    <property type="component" value="Unassembled WGS sequence"/>
</dbReference>
<gene>
    <name evidence="2" type="ORF">QQ020_23345</name>
</gene>
<name>A0ABT8LD95_9BACT</name>
<dbReference type="RefSeq" id="WP_346760374.1">
    <property type="nucleotide sequence ID" value="NZ_JAUJEB010000005.1"/>
</dbReference>
<proteinExistence type="predicted"/>
<dbReference type="EMBL" id="JAUJEB010000005">
    <property type="protein sequence ID" value="MDN5215036.1"/>
    <property type="molecule type" value="Genomic_DNA"/>
</dbReference>
<feature type="region of interest" description="Disordered" evidence="1">
    <location>
        <begin position="73"/>
        <end position="92"/>
    </location>
</feature>
<organism evidence="2 3">
    <name type="scientific">Agaribacillus aureus</name>
    <dbReference type="NCBI Taxonomy" id="3051825"/>
    <lineage>
        <taxon>Bacteria</taxon>
        <taxon>Pseudomonadati</taxon>
        <taxon>Bacteroidota</taxon>
        <taxon>Cytophagia</taxon>
        <taxon>Cytophagales</taxon>
        <taxon>Splendidivirgaceae</taxon>
        <taxon>Agaribacillus</taxon>
    </lineage>
</organism>